<comment type="subcellular location">
    <subcellularLocation>
        <location evidence="1 5">Bacterial flagellum basal body</location>
    </subcellularLocation>
</comment>
<dbReference type="PANTHER" id="PTHR30435">
    <property type="entry name" value="FLAGELLAR PROTEIN"/>
    <property type="match status" value="1"/>
</dbReference>
<evidence type="ECO:0000259" key="6">
    <source>
        <dbReference type="Pfam" id="PF00460"/>
    </source>
</evidence>
<dbReference type="GO" id="GO:0071978">
    <property type="term" value="P:bacterial-type flagellum-dependent swarming motility"/>
    <property type="evidence" value="ECO:0007669"/>
    <property type="project" value="TreeGrafter"/>
</dbReference>
<dbReference type="SUPFAM" id="SSF117143">
    <property type="entry name" value="Flagellar hook protein flgE"/>
    <property type="match status" value="1"/>
</dbReference>
<organism evidence="10">
    <name type="scientific">Desulfofervidus auxilii</name>
    <dbReference type="NCBI Taxonomy" id="1621989"/>
    <lineage>
        <taxon>Bacteria</taxon>
        <taxon>Pseudomonadati</taxon>
        <taxon>Thermodesulfobacteriota</taxon>
        <taxon>Candidatus Desulfofervidia</taxon>
        <taxon>Candidatus Desulfofervidales</taxon>
        <taxon>Candidatus Desulfofervidaceae</taxon>
        <taxon>Candidatus Desulfofervidus</taxon>
    </lineage>
</organism>
<feature type="domain" description="Flagellar hook protein FlgE D2" evidence="8">
    <location>
        <begin position="159"/>
        <end position="295"/>
    </location>
</feature>
<gene>
    <name evidence="10" type="ORF">ENG63_03945</name>
</gene>
<dbReference type="Pfam" id="PF07559">
    <property type="entry name" value="FlgE_D2"/>
    <property type="match status" value="1"/>
</dbReference>
<evidence type="ECO:0000256" key="5">
    <source>
        <dbReference type="RuleBase" id="RU362116"/>
    </source>
</evidence>
<dbReference type="GO" id="GO:0005829">
    <property type="term" value="C:cytosol"/>
    <property type="evidence" value="ECO:0007669"/>
    <property type="project" value="TreeGrafter"/>
</dbReference>
<evidence type="ECO:0000313" key="10">
    <source>
        <dbReference type="EMBL" id="HDD43997.1"/>
    </source>
</evidence>
<keyword evidence="4 5" id="KW-0975">Bacterial flagellum</keyword>
<dbReference type="PROSITE" id="PS00588">
    <property type="entry name" value="FLAGELLA_BB_ROD"/>
    <property type="match status" value="1"/>
</dbReference>
<dbReference type="InterPro" id="IPR037058">
    <property type="entry name" value="Falgellar_hook_FlgE_sf"/>
</dbReference>
<sequence>MLKSLFTGVSGLNAMSLAMGTIGNNIANVNTVGFKGSRNVFADLLSSSIGRLSIGGGVRMSRVVPNFMQGSIITTGNTTDLAIDGDGFFIVNTGNGIYYTRNGLFLLDADGYLVTSEGYRLQGWQINQNGTISSTLGDINLSNIMSEAQATSNVSLKANLDAEAEIITTPFDWDDPSTYNYSTTLTVYDSLGKAHAISIYFVKTDVNTWDAHYVYVDGTGTITDAGTQTLTFNSDGSLNDDNDTPINFDFGGGAVSPQAISFNYGTGTSEGGTGLDGSTQFAAPFSTNFLGQDGYPAGDLKSISINEDGIIEGLFSNGQVRNLYQIALANFVSPWNLAKVGDNLYAETGASGQPIIDVPNTGGRGKIISGALEMSNVDLAAEFTNLILIQRAFQANARVITTSDEMLTELVNIKR</sequence>
<dbReference type="GO" id="GO:0009425">
    <property type="term" value="C:bacterial-type flagellum basal body"/>
    <property type="evidence" value="ECO:0007669"/>
    <property type="project" value="UniProtKB-SubCell"/>
</dbReference>
<evidence type="ECO:0000256" key="1">
    <source>
        <dbReference type="ARBA" id="ARBA00004117"/>
    </source>
</evidence>
<dbReference type="InterPro" id="IPR001444">
    <property type="entry name" value="Flag_bb_rod_N"/>
</dbReference>
<dbReference type="Pfam" id="PF00460">
    <property type="entry name" value="Flg_bb_rod"/>
    <property type="match status" value="1"/>
</dbReference>
<dbReference type="Proteomes" id="UP000886289">
    <property type="component" value="Unassembled WGS sequence"/>
</dbReference>
<keyword evidence="10" id="KW-0966">Cell projection</keyword>
<dbReference type="InterPro" id="IPR019776">
    <property type="entry name" value="Flagellar_basal_body_rod_CS"/>
</dbReference>
<evidence type="ECO:0000259" key="9">
    <source>
        <dbReference type="Pfam" id="PF22692"/>
    </source>
</evidence>
<dbReference type="InterPro" id="IPR037925">
    <property type="entry name" value="FlgE/F/G-like"/>
</dbReference>
<proteinExistence type="inferred from homology"/>
<evidence type="ECO:0000259" key="7">
    <source>
        <dbReference type="Pfam" id="PF06429"/>
    </source>
</evidence>
<dbReference type="Pfam" id="PF06429">
    <property type="entry name" value="Flg_bbr_C"/>
    <property type="match status" value="1"/>
</dbReference>
<evidence type="ECO:0000256" key="3">
    <source>
        <dbReference type="ARBA" id="ARBA00019015"/>
    </source>
</evidence>
<evidence type="ECO:0000256" key="4">
    <source>
        <dbReference type="ARBA" id="ARBA00023143"/>
    </source>
</evidence>
<comment type="function">
    <text evidence="5">A flexible structure which links the flagellar filament to the drive apparatus in the basal body.</text>
</comment>
<dbReference type="InterPro" id="IPR010930">
    <property type="entry name" value="Flg_bb/hook_C_dom"/>
</dbReference>
<evidence type="ECO:0000259" key="8">
    <source>
        <dbReference type="Pfam" id="PF07559"/>
    </source>
</evidence>
<dbReference type="InterPro" id="IPR011491">
    <property type="entry name" value="FlgE_D2"/>
</dbReference>
<feature type="domain" description="Flagellar basal-body/hook protein C-terminal" evidence="7">
    <location>
        <begin position="369"/>
        <end position="412"/>
    </location>
</feature>
<dbReference type="Gene3D" id="2.60.98.20">
    <property type="entry name" value="Flagellar hook protein FlgE"/>
    <property type="match status" value="1"/>
</dbReference>
<comment type="similarity">
    <text evidence="2 5">Belongs to the flagella basal body rod proteins family.</text>
</comment>
<dbReference type="EMBL" id="DRBS01000149">
    <property type="protein sequence ID" value="HDD43997.1"/>
    <property type="molecule type" value="Genomic_DNA"/>
</dbReference>
<feature type="domain" description="Flagellar hook protein FlgE/F/G-like D1" evidence="9">
    <location>
        <begin position="82"/>
        <end position="138"/>
    </location>
</feature>
<name>A0A7C0Y429_DESA2</name>
<dbReference type="AlphaFoldDB" id="A0A7C0Y429"/>
<dbReference type="InterPro" id="IPR053967">
    <property type="entry name" value="LlgE_F_G-like_D1"/>
</dbReference>
<keyword evidence="10" id="KW-0282">Flagellum</keyword>
<dbReference type="PANTHER" id="PTHR30435:SF1">
    <property type="entry name" value="FLAGELLAR HOOK PROTEIN FLGE"/>
    <property type="match status" value="1"/>
</dbReference>
<reference evidence="10" key="1">
    <citation type="journal article" date="2020" name="mSystems">
        <title>Genome- and Community-Level Interaction Insights into Carbon Utilization and Element Cycling Functions of Hydrothermarchaeota in Hydrothermal Sediment.</title>
        <authorList>
            <person name="Zhou Z."/>
            <person name="Liu Y."/>
            <person name="Xu W."/>
            <person name="Pan J."/>
            <person name="Luo Z.H."/>
            <person name="Li M."/>
        </authorList>
    </citation>
    <scope>NUCLEOTIDE SEQUENCE [LARGE SCALE GENOMIC DNA]</scope>
    <source>
        <strain evidence="10">HyVt-233</strain>
    </source>
</reference>
<dbReference type="GO" id="GO:0009424">
    <property type="term" value="C:bacterial-type flagellum hook"/>
    <property type="evidence" value="ECO:0007669"/>
    <property type="project" value="TreeGrafter"/>
</dbReference>
<accession>A0A7C0Y429</accession>
<dbReference type="InterPro" id="IPR020013">
    <property type="entry name" value="Flagellar_FlgE/F/G"/>
</dbReference>
<comment type="caution">
    <text evidence="10">The sequence shown here is derived from an EMBL/GenBank/DDBJ whole genome shotgun (WGS) entry which is preliminary data.</text>
</comment>
<protein>
    <recommendedName>
        <fullName evidence="3 5">Flagellar hook protein FlgE</fullName>
    </recommendedName>
</protein>
<dbReference type="Pfam" id="PF22692">
    <property type="entry name" value="LlgE_F_G_D1"/>
    <property type="match status" value="1"/>
</dbReference>
<dbReference type="NCBIfam" id="TIGR03506">
    <property type="entry name" value="FlgEFG_subfam"/>
    <property type="match status" value="1"/>
</dbReference>
<keyword evidence="10" id="KW-0969">Cilium</keyword>
<evidence type="ECO:0000256" key="2">
    <source>
        <dbReference type="ARBA" id="ARBA00009677"/>
    </source>
</evidence>
<feature type="domain" description="Flagellar basal body rod protein N-terminal" evidence="6">
    <location>
        <begin position="7"/>
        <end position="35"/>
    </location>
</feature>